<dbReference type="AlphaFoldDB" id="A0AAW7KDW0"/>
<protein>
    <submittedName>
        <fullName evidence="1">Uncharacterized protein</fullName>
    </submittedName>
</protein>
<dbReference type="EMBL" id="JAREWH010000016">
    <property type="protein sequence ID" value="MDN3193413.1"/>
    <property type="molecule type" value="Genomic_DNA"/>
</dbReference>
<proteinExistence type="predicted"/>
<sequence>MNDITGKQLHDGDYVKLSRYSSYLYQYEEKSPFLKQVTGKQQIEVELLKSRRTLAVIKLRKKEALSLL</sequence>
<dbReference type="Proteomes" id="UP001173174">
    <property type="component" value="Unassembled WGS sequence"/>
</dbReference>
<name>A0AAW7KDW0_ENTFL</name>
<evidence type="ECO:0000313" key="2">
    <source>
        <dbReference type="Proteomes" id="UP001173174"/>
    </source>
</evidence>
<evidence type="ECO:0000313" key="1">
    <source>
        <dbReference type="EMBL" id="MDN3193413.1"/>
    </source>
</evidence>
<comment type="caution">
    <text evidence="1">The sequence shown here is derived from an EMBL/GenBank/DDBJ whole genome shotgun (WGS) entry which is preliminary data.</text>
</comment>
<organism evidence="1 2">
    <name type="scientific">Enterococcus faecalis</name>
    <name type="common">Streptococcus faecalis</name>
    <dbReference type="NCBI Taxonomy" id="1351"/>
    <lineage>
        <taxon>Bacteria</taxon>
        <taxon>Bacillati</taxon>
        <taxon>Bacillota</taxon>
        <taxon>Bacilli</taxon>
        <taxon>Lactobacillales</taxon>
        <taxon>Enterococcaceae</taxon>
        <taxon>Enterococcus</taxon>
    </lineage>
</organism>
<dbReference type="RefSeq" id="WP_174114307.1">
    <property type="nucleotide sequence ID" value="NZ_CAKOCZ010000042.1"/>
</dbReference>
<reference evidence="1" key="1">
    <citation type="journal article" date="2023" name="Pathogens">
        <title>Prevalence of Enterococcus spp. and the Whole-Genome Characteristics of Enterococcus faecium and Enterococcus faecalis Strains Isolated from Free-Living Birds in Poland.</title>
        <authorList>
            <person name="Kwit R."/>
            <person name="Zajac M."/>
            <person name="Smialowska-Weglinska A."/>
            <person name="Skarzynska M."/>
            <person name="Bomba A."/>
            <person name="Lalak A."/>
            <person name="Skrzypiec E."/>
            <person name="Wojdat D."/>
            <person name="Koza W."/>
            <person name="Mikos-Wojewoda E."/>
            <person name="Pasim P."/>
            <person name="Skora M."/>
            <person name="Polak M."/>
            <person name="Wiacek J."/>
            <person name="Wasyl D."/>
        </authorList>
    </citation>
    <scope>NUCLEOTIDE SEQUENCE</scope>
    <source>
        <strain evidence="1">691B_2</strain>
    </source>
</reference>
<accession>A0AAW7KDW0</accession>
<reference evidence="1" key="2">
    <citation type="submission" date="2023-03" db="EMBL/GenBank/DDBJ databases">
        <authorList>
            <person name="Zajac M."/>
            <person name="Kwit R."/>
            <person name="Wasyl D."/>
        </authorList>
    </citation>
    <scope>NUCLEOTIDE SEQUENCE</scope>
    <source>
        <strain evidence="1">691B_2</strain>
    </source>
</reference>
<gene>
    <name evidence="1" type="ORF">P0E79_13025</name>
</gene>